<feature type="binding site" evidence="2">
    <location>
        <position position="8"/>
    </location>
    <ligand>
        <name>Zn(2+)</name>
        <dbReference type="ChEBI" id="CHEBI:29105"/>
        <label>2</label>
    </ligand>
</feature>
<feature type="binding site" evidence="2">
    <location>
        <position position="61"/>
    </location>
    <ligand>
        <name>Zn(2+)</name>
        <dbReference type="ChEBI" id="CHEBI:29105"/>
        <label>2</label>
    </ligand>
</feature>
<accession>A0A1W1VY27</accession>
<dbReference type="Gene3D" id="3.40.50.10780">
    <property type="entry name" value="Dipeptide transport protein"/>
    <property type="match status" value="1"/>
</dbReference>
<proteinExistence type="predicted"/>
<keyword evidence="3" id="KW-0031">Aminopeptidase</keyword>
<evidence type="ECO:0000256" key="2">
    <source>
        <dbReference type="PIRSR" id="PIRSR015853-2"/>
    </source>
</evidence>
<organism evidence="3 4">
    <name type="scientific">Thermanaeromonas toyohensis ToBE</name>
    <dbReference type="NCBI Taxonomy" id="698762"/>
    <lineage>
        <taxon>Bacteria</taxon>
        <taxon>Bacillati</taxon>
        <taxon>Bacillota</taxon>
        <taxon>Clostridia</taxon>
        <taxon>Neomoorellales</taxon>
        <taxon>Neomoorellaceae</taxon>
        <taxon>Thermanaeromonas</taxon>
    </lineage>
</organism>
<name>A0A1W1VY27_9FIRM</name>
<dbReference type="GO" id="GO:0004177">
    <property type="term" value="F:aminopeptidase activity"/>
    <property type="evidence" value="ECO:0007669"/>
    <property type="project" value="UniProtKB-KW"/>
</dbReference>
<dbReference type="STRING" id="698762.SAMN00808754_2159"/>
<dbReference type="Gene3D" id="3.30.1360.130">
    <property type="entry name" value="Dipeptide transport protein"/>
    <property type="match status" value="1"/>
</dbReference>
<evidence type="ECO:0000256" key="1">
    <source>
        <dbReference type="PIRSR" id="PIRSR015853-1"/>
    </source>
</evidence>
<keyword evidence="2" id="KW-0862">Zinc</keyword>
<gene>
    <name evidence="3" type="ORF">SAMN00808754_2159</name>
</gene>
<evidence type="ECO:0000313" key="4">
    <source>
        <dbReference type="Proteomes" id="UP000192569"/>
    </source>
</evidence>
<protein>
    <submittedName>
        <fullName evidence="3">D-aminopeptidase DppA. Metallo peptidase. MEROPS family M55</fullName>
    </submittedName>
</protein>
<feature type="active site" description="Nucleophile" evidence="1">
    <location>
        <position position="116"/>
    </location>
</feature>
<keyword evidence="4" id="KW-1185">Reference proteome</keyword>
<sequence length="271" mass="29031">MRIYISADMEGVAGVTTWEEVESSGGTAYQRACRLFTGEVNAAIRGALAAGAIRIVVNDAHNRMHNLEGEALSFRACLITGAPKPLGMMEGIGPGFSAAFFLGYHARAGSPGNLAHTYTAAILSCRVNGQEVGEIGLNAWVAGFYGVPVVVLSGDNVACTEARELLGKIKTVVVKEARGYHSAYSLNPMVAREKIRAAVVEALGDLKSYTPFKPPSPVTLEMEFKEVSQAEAASLLPRSKRRGPRTVIYETKDYLEAYRAFRAMAALAKNG</sequence>
<dbReference type="OrthoDB" id="9785420at2"/>
<keyword evidence="3" id="KW-0645">Protease</keyword>
<feature type="binding site" evidence="2">
    <location>
        <position position="105"/>
    </location>
    <ligand>
        <name>Zn(2+)</name>
        <dbReference type="ChEBI" id="CHEBI:29105"/>
        <label>2</label>
    </ligand>
</feature>
<dbReference type="InterPro" id="IPR036177">
    <property type="entry name" value="Peptidase_M55_sf"/>
</dbReference>
<dbReference type="Proteomes" id="UP000192569">
    <property type="component" value="Chromosome I"/>
</dbReference>
<evidence type="ECO:0000313" key="3">
    <source>
        <dbReference type="EMBL" id="SMB98150.1"/>
    </source>
</evidence>
<feature type="binding site" evidence="2">
    <location>
        <position position="134"/>
    </location>
    <ligand>
        <name>Zn(2+)</name>
        <dbReference type="ChEBI" id="CHEBI:29105"/>
        <label>2</label>
    </ligand>
</feature>
<dbReference type="InterPro" id="IPR007035">
    <property type="entry name" value="Peptidase_M55"/>
</dbReference>
<dbReference type="EMBL" id="LT838272">
    <property type="protein sequence ID" value="SMB98150.1"/>
    <property type="molecule type" value="Genomic_DNA"/>
</dbReference>
<dbReference type="PIRSF" id="PIRSF015853">
    <property type="entry name" value="Pep_DppA"/>
    <property type="match status" value="1"/>
</dbReference>
<keyword evidence="3" id="KW-0378">Hydrolase</keyword>
<dbReference type="AlphaFoldDB" id="A0A1W1VY27"/>
<dbReference type="CDD" id="cd08663">
    <property type="entry name" value="DAP_dppA_1"/>
    <property type="match status" value="1"/>
</dbReference>
<reference evidence="3 4" key="1">
    <citation type="submission" date="2017-04" db="EMBL/GenBank/DDBJ databases">
        <authorList>
            <person name="Afonso C.L."/>
            <person name="Miller P.J."/>
            <person name="Scott M.A."/>
            <person name="Spackman E."/>
            <person name="Goraichik I."/>
            <person name="Dimitrov K.M."/>
            <person name="Suarez D.L."/>
            <person name="Swayne D.E."/>
        </authorList>
    </citation>
    <scope>NUCLEOTIDE SEQUENCE [LARGE SCALE GENOMIC DNA]</scope>
    <source>
        <strain evidence="3 4">ToBE</strain>
    </source>
</reference>
<keyword evidence="2" id="KW-0479">Metal-binding</keyword>
<dbReference type="InterPro" id="IPR027476">
    <property type="entry name" value="DppA_N"/>
</dbReference>
<feature type="binding site" evidence="2">
    <location>
        <position position="10"/>
    </location>
    <ligand>
        <name>Zn(2+)</name>
        <dbReference type="ChEBI" id="CHEBI:29105"/>
        <label>1</label>
    </ligand>
</feature>
<dbReference type="SUPFAM" id="SSF63992">
    <property type="entry name" value="Dipeptide transport protein"/>
    <property type="match status" value="1"/>
</dbReference>
<feature type="binding site" evidence="2">
    <location>
        <position position="8"/>
    </location>
    <ligand>
        <name>Zn(2+)</name>
        <dbReference type="ChEBI" id="CHEBI:29105"/>
        <label>1</label>
    </ligand>
</feature>
<dbReference type="GO" id="GO:0046872">
    <property type="term" value="F:metal ion binding"/>
    <property type="evidence" value="ECO:0007669"/>
    <property type="project" value="UniProtKB-KW"/>
</dbReference>
<dbReference type="Pfam" id="PF04951">
    <property type="entry name" value="Peptidase_M55"/>
    <property type="match status" value="1"/>
</dbReference>
<dbReference type="RefSeq" id="WP_157109933.1">
    <property type="nucleotide sequence ID" value="NZ_LT838272.1"/>
</dbReference>